<dbReference type="NCBIfam" id="TIGR04294">
    <property type="entry name" value="pre_pil_HX9DG"/>
    <property type="match status" value="1"/>
</dbReference>
<dbReference type="PANTHER" id="PTHR30093:SF2">
    <property type="entry name" value="TYPE II SECRETION SYSTEM PROTEIN H"/>
    <property type="match status" value="1"/>
</dbReference>
<dbReference type="Pfam" id="PF07596">
    <property type="entry name" value="SBP_bac_10"/>
    <property type="match status" value="1"/>
</dbReference>
<dbReference type="SUPFAM" id="SSF54523">
    <property type="entry name" value="Pili subunits"/>
    <property type="match status" value="1"/>
</dbReference>
<reference evidence="2 3" key="1">
    <citation type="submission" date="2018-12" db="EMBL/GenBank/DDBJ databases">
        <authorList>
            <person name="Toschakov S.V."/>
        </authorList>
    </citation>
    <scope>NUCLEOTIDE SEQUENCE [LARGE SCALE GENOMIC DNA]</scope>
    <source>
        <strain evidence="2 3">GM2012</strain>
    </source>
</reference>
<dbReference type="InterPro" id="IPR027558">
    <property type="entry name" value="Pre_pil_HX9DG_C"/>
</dbReference>
<feature type="domain" description="DUF1559" evidence="1">
    <location>
        <begin position="31"/>
        <end position="293"/>
    </location>
</feature>
<evidence type="ECO:0000313" key="2">
    <source>
        <dbReference type="EMBL" id="RUL82959.1"/>
    </source>
</evidence>
<dbReference type="Proteomes" id="UP000280296">
    <property type="component" value="Unassembled WGS sequence"/>
</dbReference>
<accession>A0A432MDP6</accession>
<dbReference type="NCBIfam" id="TIGR02532">
    <property type="entry name" value="IV_pilin_GFxxxE"/>
    <property type="match status" value="1"/>
</dbReference>
<dbReference type="OrthoDB" id="289947at2"/>
<dbReference type="InterPro" id="IPR045584">
    <property type="entry name" value="Pilin-like"/>
</dbReference>
<organism evidence="2 3">
    <name type="scientific">Tautonia sociabilis</name>
    <dbReference type="NCBI Taxonomy" id="2080755"/>
    <lineage>
        <taxon>Bacteria</taxon>
        <taxon>Pseudomonadati</taxon>
        <taxon>Planctomycetota</taxon>
        <taxon>Planctomycetia</taxon>
        <taxon>Isosphaerales</taxon>
        <taxon>Isosphaeraceae</taxon>
        <taxon>Tautonia</taxon>
    </lineage>
</organism>
<dbReference type="Gene3D" id="3.30.700.10">
    <property type="entry name" value="Glycoprotein, Type 4 Pilin"/>
    <property type="match status" value="1"/>
</dbReference>
<dbReference type="PROSITE" id="PS00409">
    <property type="entry name" value="PROKAR_NTER_METHYL"/>
    <property type="match status" value="1"/>
</dbReference>
<dbReference type="RefSeq" id="WP_126727795.1">
    <property type="nucleotide sequence ID" value="NZ_RYZH01000066.1"/>
</dbReference>
<proteinExistence type="predicted"/>
<evidence type="ECO:0000259" key="1">
    <source>
        <dbReference type="Pfam" id="PF07596"/>
    </source>
</evidence>
<dbReference type="PANTHER" id="PTHR30093">
    <property type="entry name" value="GENERAL SECRETION PATHWAY PROTEIN G"/>
    <property type="match status" value="1"/>
</dbReference>
<sequence length="314" mass="34390">MIRRRGFTLIELLVVIAIIGVLIALLLPAVQAAREAARRSQCANNLKQIGIGMHNYADAMGGFPPTAFGVQRPSLEQFGGWGVQILGFIEQPQVYHAYNFDLGFHLRPNQTAVRTVLSVYVCPSTPRSTNPVAGVVDFAAGSVPDFTLSAAAGDYFTARSYIESWYAEPFVEHLGALDQKIHTPFAKIRDGLSNTLLAYECAGKPEYWERGQFVHGFPTPSSPYAVDRWWSHGAWAGFMNMRIVSFTGGQYQYDGPCIINCHNGWNGVYAFHSGGINALACDGSVRFLKESTAKSVVKAFVTRAEGEVISADQL</sequence>
<name>A0A432MDP6_9BACT</name>
<gene>
    <name evidence="2" type="ORF">TsocGM_22950</name>
</gene>
<evidence type="ECO:0000313" key="3">
    <source>
        <dbReference type="Proteomes" id="UP000280296"/>
    </source>
</evidence>
<dbReference type="InterPro" id="IPR012902">
    <property type="entry name" value="N_methyl_site"/>
</dbReference>
<dbReference type="InterPro" id="IPR011453">
    <property type="entry name" value="DUF1559"/>
</dbReference>
<dbReference type="Pfam" id="PF07963">
    <property type="entry name" value="N_methyl"/>
    <property type="match status" value="1"/>
</dbReference>
<protein>
    <submittedName>
        <fullName evidence="2">DUF1559 domain-containing protein</fullName>
    </submittedName>
</protein>
<reference evidence="2 3" key="2">
    <citation type="submission" date="2019-01" db="EMBL/GenBank/DDBJ databases">
        <title>Tautonia sociabilis, a novel thermotolerant planctomycete of Isosphaeraceae family, isolated from a 4000 m deep subterranean habitat.</title>
        <authorList>
            <person name="Kovaleva O.L."/>
            <person name="Elcheninov A.G."/>
            <person name="Van Heerden E."/>
            <person name="Toshchakov S.V."/>
            <person name="Novikov A."/>
            <person name="Bonch-Osmolovskaya E.A."/>
            <person name="Kublanov I.V."/>
        </authorList>
    </citation>
    <scope>NUCLEOTIDE SEQUENCE [LARGE SCALE GENOMIC DNA]</scope>
    <source>
        <strain evidence="2 3">GM2012</strain>
    </source>
</reference>
<keyword evidence="3" id="KW-1185">Reference proteome</keyword>
<comment type="caution">
    <text evidence="2">The sequence shown here is derived from an EMBL/GenBank/DDBJ whole genome shotgun (WGS) entry which is preliminary data.</text>
</comment>
<dbReference type="EMBL" id="RYZH01000066">
    <property type="protein sequence ID" value="RUL82959.1"/>
    <property type="molecule type" value="Genomic_DNA"/>
</dbReference>
<dbReference type="AlphaFoldDB" id="A0A432MDP6"/>